<keyword evidence="1" id="KW-0175">Coiled coil</keyword>
<feature type="transmembrane region" description="Helical" evidence="2">
    <location>
        <begin position="16"/>
        <end position="37"/>
    </location>
</feature>
<dbReference type="Proteomes" id="UP000682202">
    <property type="component" value="Chromosome"/>
</dbReference>
<organism evidence="3 4">
    <name type="scientific">Mycobacterium spongiae</name>
    <dbReference type="NCBI Taxonomy" id="886343"/>
    <lineage>
        <taxon>Bacteria</taxon>
        <taxon>Bacillati</taxon>
        <taxon>Actinomycetota</taxon>
        <taxon>Actinomycetes</taxon>
        <taxon>Mycobacteriales</taxon>
        <taxon>Mycobacteriaceae</taxon>
        <taxon>Mycobacterium</taxon>
    </lineage>
</organism>
<sequence length="158" mass="16787">MAMSNEGSGRVATRTWLAWVLTGSLVVLFAASCWLLYQAADNAHVSETLWGRYVYIFGALEAIVFTAIGWVFGREVHRTAAEVANQDAARARAEVDRLREQAAAAADQAEKGRALAEAVKASISALGGIEGIGGAHPQVGSTPSQLISLTQMAEKLFP</sequence>
<keyword evidence="2" id="KW-0812">Transmembrane</keyword>
<feature type="transmembrane region" description="Helical" evidence="2">
    <location>
        <begin position="49"/>
        <end position="72"/>
    </location>
</feature>
<evidence type="ECO:0000313" key="4">
    <source>
        <dbReference type="Proteomes" id="UP000682202"/>
    </source>
</evidence>
<evidence type="ECO:0000313" key="3">
    <source>
        <dbReference type="EMBL" id="QUR68106.1"/>
    </source>
</evidence>
<accession>A0A975JYL1</accession>
<dbReference type="EMBL" id="CP046600">
    <property type="protein sequence ID" value="QUR68106.1"/>
    <property type="molecule type" value="Genomic_DNA"/>
</dbReference>
<keyword evidence="2" id="KW-0472">Membrane</keyword>
<keyword evidence="4" id="KW-1185">Reference proteome</keyword>
<reference evidence="3" key="1">
    <citation type="submission" date="2019-12" db="EMBL/GenBank/DDBJ databases">
        <title>Mycobacterium spongiae sp. nov.</title>
        <authorList>
            <person name="Stinear T."/>
        </authorList>
    </citation>
    <scope>NUCLEOTIDE SEQUENCE</scope>
    <source>
        <strain evidence="3">FSD4b-SM</strain>
    </source>
</reference>
<keyword evidence="2" id="KW-1133">Transmembrane helix</keyword>
<dbReference type="KEGG" id="mspg:F6B93_14325"/>
<name>A0A975JYL1_9MYCO</name>
<gene>
    <name evidence="3" type="ORF">F6B93_14325</name>
</gene>
<feature type="coiled-coil region" evidence="1">
    <location>
        <begin position="81"/>
        <end position="108"/>
    </location>
</feature>
<evidence type="ECO:0000256" key="1">
    <source>
        <dbReference type="SAM" id="Coils"/>
    </source>
</evidence>
<evidence type="ECO:0000256" key="2">
    <source>
        <dbReference type="SAM" id="Phobius"/>
    </source>
</evidence>
<protein>
    <submittedName>
        <fullName evidence="3">Uncharacterized protein</fullName>
    </submittedName>
</protein>
<dbReference type="RefSeq" id="WP_211695681.1">
    <property type="nucleotide sequence ID" value="NZ_CP046600.1"/>
</dbReference>
<dbReference type="AlphaFoldDB" id="A0A975JYL1"/>
<proteinExistence type="predicted"/>